<comment type="subcellular location">
    <subcellularLocation>
        <location evidence="2">Membrane</location>
        <topology evidence="2">Single-pass membrane protein</topology>
    </subcellularLocation>
</comment>
<dbReference type="PANTHER" id="PTHR46913">
    <property type="entry name" value="RING-H2 FINGER PROTEIN ATL16"/>
    <property type="match status" value="1"/>
</dbReference>
<dbReference type="Gene3D" id="3.30.40.10">
    <property type="entry name" value="Zinc/RING finger domain, C3HC4 (zinc finger)"/>
    <property type="match status" value="1"/>
</dbReference>
<comment type="pathway">
    <text evidence="3">Protein modification; protein ubiquitination.</text>
</comment>
<organism evidence="17 18">
    <name type="scientific">Ceratodon purpureus</name>
    <name type="common">Fire moss</name>
    <name type="synonym">Dicranum purpureum</name>
    <dbReference type="NCBI Taxonomy" id="3225"/>
    <lineage>
        <taxon>Eukaryota</taxon>
        <taxon>Viridiplantae</taxon>
        <taxon>Streptophyta</taxon>
        <taxon>Embryophyta</taxon>
        <taxon>Bryophyta</taxon>
        <taxon>Bryophytina</taxon>
        <taxon>Bryopsida</taxon>
        <taxon>Dicranidae</taxon>
        <taxon>Pseudoditrichales</taxon>
        <taxon>Ditrichaceae</taxon>
        <taxon>Ceratodon</taxon>
    </lineage>
</organism>
<evidence type="ECO:0000256" key="3">
    <source>
        <dbReference type="ARBA" id="ARBA00004906"/>
    </source>
</evidence>
<name>A0A8T0GUE9_CERPU</name>
<dbReference type="GO" id="GO:0016020">
    <property type="term" value="C:membrane"/>
    <property type="evidence" value="ECO:0007669"/>
    <property type="project" value="UniProtKB-SubCell"/>
</dbReference>
<evidence type="ECO:0000313" key="17">
    <source>
        <dbReference type="EMBL" id="KAG0563306.1"/>
    </source>
</evidence>
<dbReference type="EMBL" id="CM026429">
    <property type="protein sequence ID" value="KAG0563306.1"/>
    <property type="molecule type" value="Genomic_DNA"/>
</dbReference>
<dbReference type="InterPro" id="IPR013083">
    <property type="entry name" value="Znf_RING/FYVE/PHD"/>
</dbReference>
<evidence type="ECO:0000259" key="16">
    <source>
        <dbReference type="PROSITE" id="PS50089"/>
    </source>
</evidence>
<dbReference type="PANTHER" id="PTHR46913:SF1">
    <property type="entry name" value="RING-H2 FINGER PROTEIN ATL16"/>
    <property type="match status" value="1"/>
</dbReference>
<dbReference type="GO" id="GO:0061630">
    <property type="term" value="F:ubiquitin protein ligase activity"/>
    <property type="evidence" value="ECO:0007669"/>
    <property type="project" value="UniProtKB-EC"/>
</dbReference>
<dbReference type="EC" id="2.3.2.27" evidence="4"/>
<keyword evidence="8 13" id="KW-0863">Zinc-finger</keyword>
<keyword evidence="9" id="KW-0833">Ubl conjugation pathway</keyword>
<dbReference type="SUPFAM" id="SSF57850">
    <property type="entry name" value="RING/U-box"/>
    <property type="match status" value="1"/>
</dbReference>
<dbReference type="PROSITE" id="PS50089">
    <property type="entry name" value="ZF_RING_2"/>
    <property type="match status" value="1"/>
</dbReference>
<evidence type="ECO:0000256" key="10">
    <source>
        <dbReference type="ARBA" id="ARBA00022833"/>
    </source>
</evidence>
<evidence type="ECO:0000256" key="1">
    <source>
        <dbReference type="ARBA" id="ARBA00000900"/>
    </source>
</evidence>
<evidence type="ECO:0000256" key="5">
    <source>
        <dbReference type="ARBA" id="ARBA00022679"/>
    </source>
</evidence>
<evidence type="ECO:0000256" key="2">
    <source>
        <dbReference type="ARBA" id="ARBA00004167"/>
    </source>
</evidence>
<evidence type="ECO:0000256" key="7">
    <source>
        <dbReference type="ARBA" id="ARBA00022723"/>
    </source>
</evidence>
<feature type="region of interest" description="Disordered" evidence="14">
    <location>
        <begin position="312"/>
        <end position="371"/>
    </location>
</feature>
<evidence type="ECO:0000256" key="13">
    <source>
        <dbReference type="PROSITE-ProRule" id="PRU00175"/>
    </source>
</evidence>
<evidence type="ECO:0000256" key="14">
    <source>
        <dbReference type="SAM" id="MobiDB-lite"/>
    </source>
</evidence>
<proteinExistence type="predicted"/>
<keyword evidence="5" id="KW-0808">Transferase</keyword>
<feature type="compositionally biased region" description="Basic and acidic residues" evidence="14">
    <location>
        <begin position="316"/>
        <end position="335"/>
    </location>
</feature>
<gene>
    <name evidence="17" type="ORF">KC19_8G020300</name>
</gene>
<reference evidence="17" key="1">
    <citation type="submission" date="2020-06" db="EMBL/GenBank/DDBJ databases">
        <title>WGS assembly of Ceratodon purpureus strain R40.</title>
        <authorList>
            <person name="Carey S.B."/>
            <person name="Jenkins J."/>
            <person name="Shu S."/>
            <person name="Lovell J.T."/>
            <person name="Sreedasyam A."/>
            <person name="Maumus F."/>
            <person name="Tiley G.P."/>
            <person name="Fernandez-Pozo N."/>
            <person name="Barry K."/>
            <person name="Chen C."/>
            <person name="Wang M."/>
            <person name="Lipzen A."/>
            <person name="Daum C."/>
            <person name="Saski C.A."/>
            <person name="Payton A.C."/>
            <person name="Mcbreen J.C."/>
            <person name="Conrad R.E."/>
            <person name="Kollar L.M."/>
            <person name="Olsson S."/>
            <person name="Huttunen S."/>
            <person name="Landis J.B."/>
            <person name="Wickett N.J."/>
            <person name="Johnson M.G."/>
            <person name="Rensing S.A."/>
            <person name="Grimwood J."/>
            <person name="Schmutz J."/>
            <person name="Mcdaniel S.F."/>
        </authorList>
    </citation>
    <scope>NUCLEOTIDE SEQUENCE</scope>
    <source>
        <strain evidence="17">R40</strain>
    </source>
</reference>
<dbReference type="GO" id="GO:0016567">
    <property type="term" value="P:protein ubiquitination"/>
    <property type="evidence" value="ECO:0007669"/>
    <property type="project" value="InterPro"/>
</dbReference>
<dbReference type="AlphaFoldDB" id="A0A8T0GUE9"/>
<evidence type="ECO:0000256" key="4">
    <source>
        <dbReference type="ARBA" id="ARBA00012483"/>
    </source>
</evidence>
<evidence type="ECO:0000256" key="6">
    <source>
        <dbReference type="ARBA" id="ARBA00022692"/>
    </source>
</evidence>
<feature type="transmembrane region" description="Helical" evidence="15">
    <location>
        <begin position="32"/>
        <end position="52"/>
    </location>
</feature>
<dbReference type="Proteomes" id="UP000822688">
    <property type="component" value="Chromosome 8"/>
</dbReference>
<evidence type="ECO:0000256" key="15">
    <source>
        <dbReference type="SAM" id="Phobius"/>
    </source>
</evidence>
<keyword evidence="10" id="KW-0862">Zinc</keyword>
<dbReference type="GO" id="GO:0008270">
    <property type="term" value="F:zinc ion binding"/>
    <property type="evidence" value="ECO:0007669"/>
    <property type="project" value="UniProtKB-KW"/>
</dbReference>
<comment type="catalytic activity">
    <reaction evidence="1">
        <text>S-ubiquitinyl-[E2 ubiquitin-conjugating enzyme]-L-cysteine + [acceptor protein]-L-lysine = [E2 ubiquitin-conjugating enzyme]-L-cysteine + N(6)-ubiquitinyl-[acceptor protein]-L-lysine.</text>
        <dbReference type="EC" id="2.3.2.27"/>
    </reaction>
</comment>
<feature type="domain" description="RING-type" evidence="16">
    <location>
        <begin position="106"/>
        <end position="148"/>
    </location>
</feature>
<keyword evidence="18" id="KW-1185">Reference proteome</keyword>
<dbReference type="InterPro" id="IPR001841">
    <property type="entry name" value="Znf_RING"/>
</dbReference>
<comment type="caution">
    <text evidence="17">The sequence shown here is derived from an EMBL/GenBank/DDBJ whole genome shotgun (WGS) entry which is preliminary data.</text>
</comment>
<keyword evidence="12 15" id="KW-0472">Membrane</keyword>
<evidence type="ECO:0000256" key="11">
    <source>
        <dbReference type="ARBA" id="ARBA00022989"/>
    </source>
</evidence>
<evidence type="ECO:0000256" key="9">
    <source>
        <dbReference type="ARBA" id="ARBA00022786"/>
    </source>
</evidence>
<protein>
    <recommendedName>
        <fullName evidence="4">RING-type E3 ubiquitin transferase</fullName>
        <ecNumber evidence="4">2.3.2.27</ecNumber>
    </recommendedName>
</protein>
<keyword evidence="6 15" id="KW-0812">Transmembrane</keyword>
<accession>A0A8T0GUE9</accession>
<dbReference type="SMART" id="SM00184">
    <property type="entry name" value="RING"/>
    <property type="match status" value="1"/>
</dbReference>
<evidence type="ECO:0000256" key="8">
    <source>
        <dbReference type="ARBA" id="ARBA00022771"/>
    </source>
</evidence>
<feature type="compositionally biased region" description="Polar residues" evidence="14">
    <location>
        <begin position="344"/>
        <end position="357"/>
    </location>
</feature>
<dbReference type="InterPro" id="IPR044600">
    <property type="entry name" value="ATL1/ATL16-like"/>
</dbReference>
<dbReference type="FunFam" id="3.30.40.10:FF:000187">
    <property type="entry name" value="E3 ubiquitin-protein ligase ATL6"/>
    <property type="match status" value="1"/>
</dbReference>
<sequence length="404" mass="43953">MSSTSPISDGGNVGSYTTSYYDNTSKFNPTTAVVIIVLIAGCFMLAFLSVLVRRCIRGNNRFPQSSVSPQSGNYNTKLTRGLDKADVDALPLVRSTDLGEKDDHECPVCLTEFEPEETLRLLPSCKHVFHQECIDAWFDSHSTCPLCRASLVGGDAGKNSTPAVEQVAPGVPVVRIYEASENEDSDVEVHGGVMHGGGIRREVPLEDYRTAVRVSQLSPMISREDEQSSARGTLFRNSESFKRAARGVEANESVAALDKDSSFRKPPLASASIRRSSSLSADLISLRNLLMGVDQNANGSSGSSRWFARAKSMESASRDRGVQNEYSREPSRDDWVTIDLETGKATSNAEPSTSNNDESLKGPAPERSWSDRFNLSSLKNLKGIAILSRSTSDVSSRHAPHLPM</sequence>
<dbReference type="CDD" id="cd16461">
    <property type="entry name" value="RING-H2_EL5-like"/>
    <property type="match status" value="1"/>
</dbReference>
<keyword evidence="7" id="KW-0479">Metal-binding</keyword>
<evidence type="ECO:0000313" key="18">
    <source>
        <dbReference type="Proteomes" id="UP000822688"/>
    </source>
</evidence>
<dbReference type="Pfam" id="PF13639">
    <property type="entry name" value="zf-RING_2"/>
    <property type="match status" value="1"/>
</dbReference>
<keyword evidence="11 15" id="KW-1133">Transmembrane helix</keyword>
<evidence type="ECO:0000256" key="12">
    <source>
        <dbReference type="ARBA" id="ARBA00023136"/>
    </source>
</evidence>